<name>A0A388T921_TERA1</name>
<keyword evidence="3" id="KW-1185">Reference proteome</keyword>
<dbReference type="Pfam" id="PF13803">
    <property type="entry name" value="DUF4184"/>
    <property type="match status" value="1"/>
</dbReference>
<keyword evidence="1" id="KW-1133">Transmembrane helix</keyword>
<dbReference type="Proteomes" id="UP000269352">
    <property type="component" value="Unassembled WGS sequence"/>
</dbReference>
<keyword evidence="1" id="KW-0472">Membrane</keyword>
<evidence type="ECO:0000313" key="2">
    <source>
        <dbReference type="EMBL" id="GBR72706.1"/>
    </source>
</evidence>
<organism evidence="2 3">
    <name type="scientific">Termititenax aidoneus</name>
    <dbReference type="NCBI Taxonomy" id="2218524"/>
    <lineage>
        <taxon>Bacteria</taxon>
        <taxon>Bacillati</taxon>
        <taxon>Candidatus Margulisiibacteriota</taxon>
        <taxon>Candidatus Termititenacia</taxon>
        <taxon>Candidatus Termititenacales</taxon>
        <taxon>Candidatus Termititenacaceae</taxon>
        <taxon>Candidatus Termititenax</taxon>
    </lineage>
</organism>
<accession>A0A388T921</accession>
<keyword evidence="1" id="KW-0812">Transmembrane</keyword>
<dbReference type="EMBL" id="BGZN01000002">
    <property type="protein sequence ID" value="GBR72706.1"/>
    <property type="molecule type" value="Genomic_DNA"/>
</dbReference>
<feature type="transmembrane region" description="Helical" evidence="1">
    <location>
        <begin position="74"/>
        <end position="95"/>
    </location>
</feature>
<evidence type="ECO:0000256" key="1">
    <source>
        <dbReference type="SAM" id="Phobius"/>
    </source>
</evidence>
<sequence length="101" mass="11671">MYVLRMGNIRMPVYWFLQYFSSGIGLVLIFIIILRLPVDNNIPSKIDWIYWLKVILIFFSIILIKTWIGFDNTWGQSIAITISAGLLAITIAPLLKIAHIF</sequence>
<evidence type="ECO:0000313" key="3">
    <source>
        <dbReference type="Proteomes" id="UP000269352"/>
    </source>
</evidence>
<dbReference type="InterPro" id="IPR025238">
    <property type="entry name" value="DUF4184"/>
</dbReference>
<comment type="caution">
    <text evidence="2">The sequence shown here is derived from an EMBL/GenBank/DDBJ whole genome shotgun (WGS) entry which is preliminary data.</text>
</comment>
<proteinExistence type="predicted"/>
<feature type="transmembrane region" description="Helical" evidence="1">
    <location>
        <begin position="12"/>
        <end position="36"/>
    </location>
</feature>
<dbReference type="AlphaFoldDB" id="A0A388T921"/>
<protein>
    <submittedName>
        <fullName evidence="2">Uncharacterized protein</fullName>
    </submittedName>
</protein>
<feature type="transmembrane region" description="Helical" evidence="1">
    <location>
        <begin position="48"/>
        <end position="68"/>
    </location>
</feature>
<reference evidence="2 3" key="1">
    <citation type="journal article" date="2019" name="ISME J.">
        <title>Genome analyses of uncultured TG2/ZB3 bacteria in 'Margulisbacteria' specifically attached to ectosymbiotic spirochetes of protists in the termite gut.</title>
        <authorList>
            <person name="Utami Y.D."/>
            <person name="Kuwahara H."/>
            <person name="Igai K."/>
            <person name="Murakami T."/>
            <person name="Sugaya K."/>
            <person name="Morikawa T."/>
            <person name="Nagura Y."/>
            <person name="Yuki M."/>
            <person name="Deevong P."/>
            <person name="Inoue T."/>
            <person name="Kihara K."/>
            <person name="Lo N."/>
            <person name="Yamada A."/>
            <person name="Ohkuma M."/>
            <person name="Hongoh Y."/>
        </authorList>
    </citation>
    <scope>NUCLEOTIDE SEQUENCE [LARGE SCALE GENOMIC DNA]</scope>
    <source>
        <strain evidence="2">NkOx7-01</strain>
    </source>
</reference>
<gene>
    <name evidence="2" type="ORF">NO1_0202</name>
</gene>